<keyword evidence="3" id="KW-0028">Amino-acid biosynthesis</keyword>
<accession>A6TSE4</accession>
<dbReference type="PANTHER" id="PTHR43345">
    <property type="entry name" value="3-ISOPROPYLMALATE DEHYDRATASE SMALL SUBUNIT 2-RELATED-RELATED"/>
    <property type="match status" value="1"/>
</dbReference>
<reference evidence="6" key="1">
    <citation type="journal article" date="2016" name="Genome Announc.">
        <title>Complete genome sequence of Alkaliphilus metalliredigens strain QYMF, an alkaliphilic and metal-reducing bacterium isolated from borax-contaminated leachate ponds.</title>
        <authorList>
            <person name="Hwang C."/>
            <person name="Copeland A."/>
            <person name="Lucas S."/>
            <person name="Lapidus A."/>
            <person name="Barry K."/>
            <person name="Detter J.C."/>
            <person name="Glavina Del Rio T."/>
            <person name="Hammon N."/>
            <person name="Israni S."/>
            <person name="Dalin E."/>
            <person name="Tice H."/>
            <person name="Pitluck S."/>
            <person name="Chertkov O."/>
            <person name="Brettin T."/>
            <person name="Bruce D."/>
            <person name="Han C."/>
            <person name="Schmutz J."/>
            <person name="Larimer F."/>
            <person name="Land M.L."/>
            <person name="Hauser L."/>
            <person name="Kyrpides N."/>
            <person name="Mikhailova N."/>
            <person name="Ye Q."/>
            <person name="Zhou J."/>
            <person name="Richardson P."/>
            <person name="Fields M.W."/>
        </authorList>
    </citation>
    <scope>NUCLEOTIDE SEQUENCE [LARGE SCALE GENOMIC DNA]</scope>
    <source>
        <strain evidence="6">QYMF</strain>
    </source>
</reference>
<dbReference type="InterPro" id="IPR011827">
    <property type="entry name" value="LeuD_type2/HacB/DmdB"/>
</dbReference>
<sequence>MKDLIKGKAIVVGKNIDTDQIYPGRYLELVDPNDIAKHAMEGVDPNFYKRFNPGDIIVADKNFGCGSSREHAVITLKTAGVAAVIAPSFARIFYRNAINLGLPLITCANITEFVKEGEELEVTLSTGTIKNNTVTTEIQGDELPPFVLEMISYGGIKQYYIHKHEEK</sequence>
<dbReference type="NCBIfam" id="TIGR02087">
    <property type="entry name" value="LEUD_arch"/>
    <property type="match status" value="1"/>
</dbReference>
<comment type="catalytic activity">
    <reaction evidence="3">
        <text>(2R,3S)-3-isopropylmalate = (2S)-2-isopropylmalate</text>
        <dbReference type="Rhea" id="RHEA:32287"/>
        <dbReference type="ChEBI" id="CHEBI:1178"/>
        <dbReference type="ChEBI" id="CHEBI:35121"/>
        <dbReference type="EC" id="4.2.1.33"/>
    </reaction>
</comment>
<comment type="similarity">
    <text evidence="1 3">Belongs to the LeuD family. LeuD type 2 subfamily.</text>
</comment>
<evidence type="ECO:0000313" key="6">
    <source>
        <dbReference type="Proteomes" id="UP000001572"/>
    </source>
</evidence>
<dbReference type="InterPro" id="IPR033940">
    <property type="entry name" value="IPMI_Swivel"/>
</dbReference>
<protein>
    <recommendedName>
        <fullName evidence="3">3-isopropylmalate dehydratase small subunit</fullName>
        <ecNumber evidence="3">4.2.1.33</ecNumber>
    </recommendedName>
    <alternativeName>
        <fullName evidence="3">Alpha-IPM isomerase</fullName>
        <shortName evidence="3">IPMI</shortName>
    </alternativeName>
    <alternativeName>
        <fullName evidence="3">Isopropylmalate isomerase</fullName>
    </alternativeName>
</protein>
<dbReference type="Proteomes" id="UP000001572">
    <property type="component" value="Chromosome"/>
</dbReference>
<keyword evidence="2 3" id="KW-0456">Lyase</keyword>
<dbReference type="SUPFAM" id="SSF52016">
    <property type="entry name" value="LeuD/IlvD-like"/>
    <property type="match status" value="1"/>
</dbReference>
<proteinExistence type="inferred from homology"/>
<dbReference type="AlphaFoldDB" id="A6TSE4"/>
<organism evidence="5 6">
    <name type="scientific">Alkaliphilus metalliredigens (strain QYMF)</name>
    <dbReference type="NCBI Taxonomy" id="293826"/>
    <lineage>
        <taxon>Bacteria</taxon>
        <taxon>Bacillati</taxon>
        <taxon>Bacillota</taxon>
        <taxon>Clostridia</taxon>
        <taxon>Peptostreptococcales</taxon>
        <taxon>Natronincolaceae</taxon>
        <taxon>Alkaliphilus</taxon>
    </lineage>
</organism>
<dbReference type="GO" id="GO:0003861">
    <property type="term" value="F:3-isopropylmalate dehydratase activity"/>
    <property type="evidence" value="ECO:0007669"/>
    <property type="project" value="UniProtKB-UniRule"/>
</dbReference>
<comment type="subunit">
    <text evidence="3">Heterodimer of LeuC and LeuD.</text>
</comment>
<evidence type="ECO:0000256" key="1">
    <source>
        <dbReference type="ARBA" id="ARBA00009869"/>
    </source>
</evidence>
<dbReference type="PANTHER" id="PTHR43345:SF2">
    <property type="entry name" value="3-ISOPROPYLMALATE DEHYDRATASE SMALL SUBUNIT 1"/>
    <property type="match status" value="1"/>
</dbReference>
<dbReference type="eggNOG" id="COG0066">
    <property type="taxonomic scope" value="Bacteria"/>
</dbReference>
<feature type="domain" description="Aconitase A/isopropylmalate dehydratase small subunit swivel" evidence="4">
    <location>
        <begin position="52"/>
        <end position="102"/>
    </location>
</feature>
<dbReference type="InterPro" id="IPR000573">
    <property type="entry name" value="AconitaseA/IPMdHydase_ssu_swvl"/>
</dbReference>
<dbReference type="UniPathway" id="UPA00048">
    <property type="reaction ID" value="UER00071"/>
</dbReference>
<dbReference type="HOGENOM" id="CLU_081378_1_1_9"/>
<comment type="pathway">
    <text evidence="3">Amino-acid biosynthesis; L-leucine biosynthesis; L-leucine from 3-methyl-2-oxobutanoate: step 2/4.</text>
</comment>
<dbReference type="HAMAP" id="MF_01032">
    <property type="entry name" value="LeuD_type2"/>
    <property type="match status" value="1"/>
</dbReference>
<dbReference type="EC" id="4.2.1.33" evidence="3"/>
<dbReference type="RefSeq" id="WP_012064080.1">
    <property type="nucleotide sequence ID" value="NC_009633.1"/>
</dbReference>
<gene>
    <name evidence="3" type="primary">leuD</name>
    <name evidence="5" type="ordered locus">Amet_2962</name>
</gene>
<dbReference type="CDD" id="cd01577">
    <property type="entry name" value="IPMI_Swivel"/>
    <property type="match status" value="1"/>
</dbReference>
<dbReference type="OrthoDB" id="9777465at2"/>
<dbReference type="KEGG" id="amt:Amet_2962"/>
<keyword evidence="6" id="KW-1185">Reference proteome</keyword>
<evidence type="ECO:0000313" key="5">
    <source>
        <dbReference type="EMBL" id="ABR49112.1"/>
    </source>
</evidence>
<keyword evidence="3" id="KW-0432">Leucine biosynthesis</keyword>
<name>A6TSE4_ALKMQ</name>
<dbReference type="GO" id="GO:0009098">
    <property type="term" value="P:L-leucine biosynthetic process"/>
    <property type="evidence" value="ECO:0007669"/>
    <property type="project" value="UniProtKB-UniRule"/>
</dbReference>
<evidence type="ECO:0000256" key="3">
    <source>
        <dbReference type="HAMAP-Rule" id="MF_01032"/>
    </source>
</evidence>
<dbReference type="InterPro" id="IPR050075">
    <property type="entry name" value="LeuD"/>
</dbReference>
<dbReference type="InterPro" id="IPR015928">
    <property type="entry name" value="Aconitase/3IPM_dehydase_swvl"/>
</dbReference>
<keyword evidence="3" id="KW-0100">Branched-chain amino acid biosynthesis</keyword>
<dbReference type="Gene3D" id="3.20.19.10">
    <property type="entry name" value="Aconitase, domain 4"/>
    <property type="match status" value="1"/>
</dbReference>
<dbReference type="STRING" id="293826.Amet_2962"/>
<dbReference type="EMBL" id="CP000724">
    <property type="protein sequence ID" value="ABR49112.1"/>
    <property type="molecule type" value="Genomic_DNA"/>
</dbReference>
<comment type="function">
    <text evidence="3">Catalyzes the isomerization between 2-isopropylmalate and 3-isopropylmalate, via the formation of 2-isopropylmaleate.</text>
</comment>
<evidence type="ECO:0000259" key="4">
    <source>
        <dbReference type="Pfam" id="PF00694"/>
    </source>
</evidence>
<evidence type="ECO:0000256" key="2">
    <source>
        <dbReference type="ARBA" id="ARBA00023239"/>
    </source>
</evidence>
<dbReference type="Pfam" id="PF00694">
    <property type="entry name" value="Aconitase_C"/>
    <property type="match status" value="1"/>
</dbReference>